<organism evidence="17 18">
    <name type="scientific">Geotrypetes seraphini</name>
    <name type="common">Gaboon caecilian</name>
    <name type="synonym">Caecilia seraphini</name>
    <dbReference type="NCBI Taxonomy" id="260995"/>
    <lineage>
        <taxon>Eukaryota</taxon>
        <taxon>Metazoa</taxon>
        <taxon>Chordata</taxon>
        <taxon>Craniata</taxon>
        <taxon>Vertebrata</taxon>
        <taxon>Euteleostomi</taxon>
        <taxon>Amphibia</taxon>
        <taxon>Gymnophiona</taxon>
        <taxon>Geotrypetes</taxon>
    </lineage>
</organism>
<evidence type="ECO:0000256" key="5">
    <source>
        <dbReference type="ARBA" id="ARBA00022529"/>
    </source>
</evidence>
<evidence type="ECO:0000256" key="13">
    <source>
        <dbReference type="RuleBase" id="RU369039"/>
    </source>
</evidence>
<gene>
    <name evidence="18" type="primary">LOC117345728</name>
</gene>
<comment type="function">
    <text evidence="13">The cytotoxic action of BPI is limited to many species of Gram-negative bacteria; this specificity may be explained by a strong affinity of the very basic N-terminal half for the negatively charged lipopolysaccharides that are unique to the Gram-negative bacterial outer envelope.</text>
</comment>
<name>A0A6P8P5H6_GEOSA</name>
<evidence type="ECO:0000256" key="12">
    <source>
        <dbReference type="ARBA" id="ARBA00025943"/>
    </source>
</evidence>
<dbReference type="InterPro" id="IPR017954">
    <property type="entry name" value="Lipid-bd_serum_glycop_CS"/>
</dbReference>
<dbReference type="InterPro" id="IPR001124">
    <property type="entry name" value="Lipid-bd_serum_glycop_C"/>
</dbReference>
<dbReference type="GO" id="GO:0045087">
    <property type="term" value="P:innate immune response"/>
    <property type="evidence" value="ECO:0007669"/>
    <property type="project" value="UniProtKB-UniRule"/>
</dbReference>
<dbReference type="RefSeq" id="XP_033770696.1">
    <property type="nucleotide sequence ID" value="XM_033914805.1"/>
</dbReference>
<dbReference type="PANTHER" id="PTHR10504:SF84">
    <property type="entry name" value="BACTERICIDAL PERMEABILITY-INCREASING PROTEIN"/>
    <property type="match status" value="1"/>
</dbReference>
<comment type="similarity">
    <text evidence="2">Belongs to the BPI/LBP/Plunc superfamily. BPI/LBP family.</text>
</comment>
<comment type="domain">
    <text evidence="13">The N- and C-terminal barrels adopt an identical fold despite having only 13% of conserved residues.</text>
</comment>
<dbReference type="Proteomes" id="UP000515159">
    <property type="component" value="Chromosome 11"/>
</dbReference>
<dbReference type="InterPro" id="IPR032942">
    <property type="entry name" value="BPI/LBP/Plunc"/>
</dbReference>
<keyword evidence="9 13" id="KW-0044">Antibiotic</keyword>
<evidence type="ECO:0000256" key="8">
    <source>
        <dbReference type="ARBA" id="ARBA00022859"/>
    </source>
</evidence>
<comment type="subunit">
    <text evidence="12 13">Monomer. Homodimer; disulfide-linked.</text>
</comment>
<dbReference type="Pfam" id="PF02886">
    <property type="entry name" value="LBP_BPI_CETP_C"/>
    <property type="match status" value="1"/>
</dbReference>
<proteinExistence type="inferred from homology"/>
<evidence type="ECO:0000256" key="14">
    <source>
        <dbReference type="SAM" id="SignalP"/>
    </source>
</evidence>
<evidence type="ECO:0000256" key="1">
    <source>
        <dbReference type="ARBA" id="ARBA00004613"/>
    </source>
</evidence>
<dbReference type="SMART" id="SM00329">
    <property type="entry name" value="BPI2"/>
    <property type="match status" value="1"/>
</dbReference>
<feature type="signal peptide" evidence="14">
    <location>
        <begin position="1"/>
        <end position="19"/>
    </location>
</feature>
<dbReference type="GO" id="GO:0050829">
    <property type="term" value="P:defense response to Gram-negative bacterium"/>
    <property type="evidence" value="ECO:0007669"/>
    <property type="project" value="UniProtKB-UniRule"/>
</dbReference>
<feature type="chain" id="PRO_5027968508" description="Bactericidal permeability-increasing protein" evidence="14">
    <location>
        <begin position="20"/>
        <end position="464"/>
    </location>
</feature>
<evidence type="ECO:0000259" key="15">
    <source>
        <dbReference type="SMART" id="SM00328"/>
    </source>
</evidence>
<dbReference type="GO" id="GO:0005615">
    <property type="term" value="C:extracellular space"/>
    <property type="evidence" value="ECO:0007669"/>
    <property type="project" value="UniProtKB-UniRule"/>
</dbReference>
<comment type="subcellular location">
    <subcellularLocation>
        <location evidence="1 13">Secreted</location>
    </subcellularLocation>
</comment>
<dbReference type="PROSITE" id="PS00400">
    <property type="entry name" value="LBP_BPI_CETP"/>
    <property type="match status" value="1"/>
</dbReference>
<keyword evidence="17" id="KW-1185">Reference proteome</keyword>
<dbReference type="GO" id="GO:0008289">
    <property type="term" value="F:lipid binding"/>
    <property type="evidence" value="ECO:0007669"/>
    <property type="project" value="InterPro"/>
</dbReference>
<dbReference type="Gene3D" id="3.15.10.10">
    <property type="entry name" value="Bactericidal permeability-increasing protein, domain 1"/>
    <property type="match status" value="1"/>
</dbReference>
<evidence type="ECO:0000256" key="3">
    <source>
        <dbReference type="ARBA" id="ARBA00017827"/>
    </source>
</evidence>
<accession>A0A6P8P5H6</accession>
<keyword evidence="4 13" id="KW-0964">Secreted</keyword>
<keyword evidence="8 13" id="KW-0391">Immunity</keyword>
<dbReference type="OrthoDB" id="9938407at2759"/>
<sequence length="464" mass="51560">MSKISCFVLLVMGLAFSHCANPGMQLRISDKGLNHANKVLKKVVENQVKALSLPNISGEEDIKGKLTYEVSKIKVEEYQIIDSSLTFVPNVGVQMNIINSKAIVDSTWSVKHWVIKATEKTAIEISGASIVVVFKISKTDTGSPLLSLHSCHADIQKVSIKSNKAIKLMQEKFEKGKLEDYVRELLNSKICSAVTEESKKWADFVNAFPVQHEIDQYTEIDYQLVNPPVFTDRYADVEMKGTFYALNHRTEPAFAPKPFTFSDAKDFMLACGVSDYALNTLSEAYFSANALKITFTEEQINHVLKELYGVSQNVSEARGSLRATKAPVVTLKPQNMTVELAGQIKIAFKEAEKHTSSEFTVDIASSISANMSISEENSKVTITGDLTLNSLALQVTSEDKTQASKFAEVEKSVKSFIETQFMAQLNGELKHGISFSNPNFIILNNLHFYTHEGFIQINTDIGRL</sequence>
<keyword evidence="5 13" id="KW-0929">Antimicrobial</keyword>
<dbReference type="InParanoid" id="A0A6P8P5H6"/>
<dbReference type="PANTHER" id="PTHR10504">
    <property type="entry name" value="BACTERICIDAL PERMEABILITY-INCREASING BPI PROTEIN-RELATED"/>
    <property type="match status" value="1"/>
</dbReference>
<evidence type="ECO:0000313" key="17">
    <source>
        <dbReference type="Proteomes" id="UP000515159"/>
    </source>
</evidence>
<evidence type="ECO:0000256" key="7">
    <source>
        <dbReference type="ARBA" id="ARBA00022729"/>
    </source>
</evidence>
<evidence type="ECO:0000259" key="16">
    <source>
        <dbReference type="SMART" id="SM00329"/>
    </source>
</evidence>
<keyword evidence="7 13" id="KW-0732">Signal</keyword>
<dbReference type="GeneID" id="117345728"/>
<dbReference type="InterPro" id="IPR017943">
    <property type="entry name" value="Bactericidal_perm-incr_a/b_dom"/>
</dbReference>
<feature type="domain" description="Lipid-binding serum glycoprotein N-terminal" evidence="15">
    <location>
        <begin position="27"/>
        <end position="248"/>
    </location>
</feature>
<feature type="domain" description="Lipid-binding serum glycoprotein C-terminal" evidence="16">
    <location>
        <begin position="263"/>
        <end position="459"/>
    </location>
</feature>
<evidence type="ECO:0000256" key="6">
    <source>
        <dbReference type="ARBA" id="ARBA00022588"/>
    </source>
</evidence>
<evidence type="ECO:0000256" key="4">
    <source>
        <dbReference type="ARBA" id="ARBA00022525"/>
    </source>
</evidence>
<protein>
    <recommendedName>
        <fullName evidence="3 13">Bactericidal permeability-increasing protein</fullName>
        <shortName evidence="13">BPI</shortName>
    </recommendedName>
</protein>
<keyword evidence="10 13" id="KW-1015">Disulfide bond</keyword>
<dbReference type="Gene3D" id="3.15.20.10">
    <property type="entry name" value="Bactericidal permeability-increasing protein, domain 2"/>
    <property type="match status" value="1"/>
</dbReference>
<evidence type="ECO:0000313" key="18">
    <source>
        <dbReference type="RefSeq" id="XP_033770696.1"/>
    </source>
</evidence>
<evidence type="ECO:0000256" key="10">
    <source>
        <dbReference type="ARBA" id="ARBA00023157"/>
    </source>
</evidence>
<dbReference type="InterPro" id="IPR017942">
    <property type="entry name" value="Lipid-bd_serum_glycop_N"/>
</dbReference>
<dbReference type="Pfam" id="PF01273">
    <property type="entry name" value="LBP_BPI_CETP"/>
    <property type="match status" value="1"/>
</dbReference>
<dbReference type="KEGG" id="gsh:117345728"/>
<dbReference type="SUPFAM" id="SSF55394">
    <property type="entry name" value="Bactericidal permeability-increasing protein, BPI"/>
    <property type="match status" value="2"/>
</dbReference>
<evidence type="ECO:0000256" key="2">
    <source>
        <dbReference type="ARBA" id="ARBA00007292"/>
    </source>
</evidence>
<reference evidence="18" key="1">
    <citation type="submission" date="2025-08" db="UniProtKB">
        <authorList>
            <consortium name="RefSeq"/>
        </authorList>
    </citation>
    <scope>IDENTIFICATION</scope>
</reference>
<keyword evidence="6 13" id="KW-0399">Innate immunity</keyword>
<keyword evidence="11 13" id="KW-0325">Glycoprotein</keyword>
<evidence type="ECO:0000256" key="11">
    <source>
        <dbReference type="ARBA" id="ARBA00023180"/>
    </source>
</evidence>
<comment type="domain">
    <text evidence="13">The N-terminal region may be exposed to the interior of the granule, whereas the C-terminal portion may be embedded in the membrane. During phagocytosis and degranulation, proteases may be released and activated and cleave BPI at the junction of the N- and C-terminal portions of the molecule, providing controlled release of the N-terminal antibacterial fragment when bacteria are ingested.</text>
</comment>
<evidence type="ECO:0000256" key="9">
    <source>
        <dbReference type="ARBA" id="ARBA00023022"/>
    </source>
</evidence>
<dbReference type="SMART" id="SM00328">
    <property type="entry name" value="BPI1"/>
    <property type="match status" value="1"/>
</dbReference>
<dbReference type="AlphaFoldDB" id="A0A6P8P5H6"/>